<dbReference type="AlphaFoldDB" id="A0A9Q0WH87"/>
<organism evidence="1 2">
    <name type="scientific">Salix purpurea</name>
    <name type="common">Purple osier willow</name>
    <dbReference type="NCBI Taxonomy" id="77065"/>
    <lineage>
        <taxon>Eukaryota</taxon>
        <taxon>Viridiplantae</taxon>
        <taxon>Streptophyta</taxon>
        <taxon>Embryophyta</taxon>
        <taxon>Tracheophyta</taxon>
        <taxon>Spermatophyta</taxon>
        <taxon>Magnoliopsida</taxon>
        <taxon>eudicotyledons</taxon>
        <taxon>Gunneridae</taxon>
        <taxon>Pentapetalae</taxon>
        <taxon>rosids</taxon>
        <taxon>fabids</taxon>
        <taxon>Malpighiales</taxon>
        <taxon>Salicaceae</taxon>
        <taxon>Saliceae</taxon>
        <taxon>Salix</taxon>
    </lineage>
</organism>
<sequence length="78" mass="8203">MVLGTWQKRVEGLVACIINLLTGHCKVYPMVEEAVQGAGAGAGAGGGVDAEGEEAFSKLDAFPQEKMMNRDSAVIELH</sequence>
<accession>A0A9Q0WH87</accession>
<evidence type="ECO:0000313" key="2">
    <source>
        <dbReference type="Proteomes" id="UP001151532"/>
    </source>
</evidence>
<gene>
    <name evidence="1" type="ORF">OIU79_022878</name>
</gene>
<evidence type="ECO:0000313" key="1">
    <source>
        <dbReference type="EMBL" id="KAJ6767002.1"/>
    </source>
</evidence>
<reference evidence="1" key="1">
    <citation type="submission" date="2022-11" db="EMBL/GenBank/DDBJ databases">
        <authorList>
            <person name="Hyden B.L."/>
            <person name="Feng K."/>
            <person name="Yates T."/>
            <person name="Jawdy S."/>
            <person name="Smart L.B."/>
            <person name="Muchero W."/>
        </authorList>
    </citation>
    <scope>NUCLEOTIDE SEQUENCE</scope>
    <source>
        <tissue evidence="1">Shoot tip</tissue>
    </source>
</reference>
<dbReference type="Proteomes" id="UP001151532">
    <property type="component" value="Chromosome 4"/>
</dbReference>
<reference evidence="1" key="2">
    <citation type="journal article" date="2023" name="Int. J. Mol. Sci.">
        <title>De Novo Assembly and Annotation of 11 Diverse Shrub Willow (Salix) Genomes Reveals Novel Gene Organization in Sex-Linked Regions.</title>
        <authorList>
            <person name="Hyden B."/>
            <person name="Feng K."/>
            <person name="Yates T.B."/>
            <person name="Jawdy S."/>
            <person name="Cereghino C."/>
            <person name="Smart L.B."/>
            <person name="Muchero W."/>
        </authorList>
    </citation>
    <scope>NUCLEOTIDE SEQUENCE</scope>
    <source>
        <tissue evidence="1">Shoot tip</tissue>
    </source>
</reference>
<proteinExistence type="predicted"/>
<dbReference type="EMBL" id="JAPFFK010000004">
    <property type="protein sequence ID" value="KAJ6767002.1"/>
    <property type="molecule type" value="Genomic_DNA"/>
</dbReference>
<keyword evidence="2" id="KW-1185">Reference proteome</keyword>
<name>A0A9Q0WH87_SALPP</name>
<protein>
    <submittedName>
        <fullName evidence="1">Uncharacterized protein</fullName>
    </submittedName>
</protein>
<comment type="caution">
    <text evidence="1">The sequence shown here is derived from an EMBL/GenBank/DDBJ whole genome shotgun (WGS) entry which is preliminary data.</text>
</comment>